<dbReference type="Proteomes" id="UP000002497">
    <property type="component" value="Unassembled WGS sequence"/>
</dbReference>
<evidence type="ECO:0000313" key="1">
    <source>
        <dbReference type="EMBL" id="EFW19273.1"/>
    </source>
</evidence>
<name>E9D259_COCPS</name>
<evidence type="ECO:0000313" key="2">
    <source>
        <dbReference type="Proteomes" id="UP000002497"/>
    </source>
</evidence>
<dbReference type="HOGENOM" id="CLU_2512468_0_0_1"/>
<protein>
    <submittedName>
        <fullName evidence="1">Uncharacterized protein</fullName>
    </submittedName>
</protein>
<organism evidence="2">
    <name type="scientific">Coccidioides posadasii (strain RMSCC 757 / Silveira)</name>
    <name type="common">Valley fever fungus</name>
    <dbReference type="NCBI Taxonomy" id="443226"/>
    <lineage>
        <taxon>Eukaryota</taxon>
        <taxon>Fungi</taxon>
        <taxon>Dikarya</taxon>
        <taxon>Ascomycota</taxon>
        <taxon>Pezizomycotina</taxon>
        <taxon>Eurotiomycetes</taxon>
        <taxon>Eurotiomycetidae</taxon>
        <taxon>Onygenales</taxon>
        <taxon>Onygenaceae</taxon>
        <taxon>Coccidioides</taxon>
    </lineage>
</organism>
<proteinExistence type="predicted"/>
<sequence>MITSDHPLQNSPFLVTMIADRLLLPYSRELHDASGVCMYRAASAFGTHPVMRLGQLLFDPQTLFLFPSTTNLETYMQPTAKGRIT</sequence>
<reference evidence="2" key="2">
    <citation type="submission" date="2010-03" db="EMBL/GenBank/DDBJ databases">
        <title>The genome sequence of Coccidioides posadasii strain Silveira.</title>
        <authorList>
            <consortium name="The Broad Institute Genome Sequencing Center for Infectious Disease"/>
            <person name="Neafsey D."/>
            <person name="Orbach M."/>
            <person name="Henn M.R."/>
            <person name="Cole G.T."/>
            <person name="Galgiani J."/>
            <person name="Gardner M.J."/>
            <person name="Kirkland T.N."/>
            <person name="Taylor J.W."/>
            <person name="Young S.K."/>
            <person name="Zeng Q."/>
            <person name="Koehrsen M."/>
            <person name="Alvarado L."/>
            <person name="Berlin A."/>
            <person name="Borenstein D."/>
            <person name="Chapman S.B."/>
            <person name="Chen Z."/>
            <person name="Engels R."/>
            <person name="Freedman E."/>
            <person name="Gellesch M."/>
            <person name="Goldberg J."/>
            <person name="Griggs A."/>
            <person name="Gujja S."/>
            <person name="Heilman E."/>
            <person name="Heiman D."/>
            <person name="Howarth C."/>
            <person name="Jen D."/>
            <person name="Larson L."/>
            <person name="Mehta T."/>
            <person name="Neiman D."/>
            <person name="Park D."/>
            <person name="Pearson M."/>
            <person name="Richards J."/>
            <person name="Roberts A."/>
            <person name="Saif S."/>
            <person name="Shea T."/>
            <person name="Shenoy N."/>
            <person name="Sisk P."/>
            <person name="Stolte C."/>
            <person name="Sykes S."/>
            <person name="Walk T."/>
            <person name="White J."/>
            <person name="Yandava C."/>
            <person name="Haas B."/>
            <person name="Nusbaum C."/>
            <person name="Birren B."/>
        </authorList>
    </citation>
    <scope>NUCLEOTIDE SEQUENCE [LARGE SCALE GENOMIC DNA]</scope>
    <source>
        <strain evidence="2">RMSCC 757 / Silveira</strain>
    </source>
</reference>
<gene>
    <name evidence="1" type="ORF">CPSG_03657</name>
</gene>
<keyword evidence="2" id="KW-1185">Reference proteome</keyword>
<dbReference type="VEuPathDB" id="FungiDB:CPSG_03657"/>
<dbReference type="EMBL" id="GL636490">
    <property type="protein sequence ID" value="EFW19273.1"/>
    <property type="molecule type" value="Genomic_DNA"/>
</dbReference>
<dbReference type="AlphaFoldDB" id="E9D259"/>
<accession>E9D259</accession>
<reference evidence="2" key="1">
    <citation type="journal article" date="2010" name="Genome Res.">
        <title>Population genomic sequencing of Coccidioides fungi reveals recent hybridization and transposon control.</title>
        <authorList>
            <person name="Neafsey D.E."/>
            <person name="Barker B.M."/>
            <person name="Sharpton T.J."/>
            <person name="Stajich J.E."/>
            <person name="Park D.J."/>
            <person name="Whiston E."/>
            <person name="Hung C.-Y."/>
            <person name="McMahan C."/>
            <person name="White J."/>
            <person name="Sykes S."/>
            <person name="Heiman D."/>
            <person name="Young S."/>
            <person name="Zeng Q."/>
            <person name="Abouelleil A."/>
            <person name="Aftuck L."/>
            <person name="Bessette D."/>
            <person name="Brown A."/>
            <person name="FitzGerald M."/>
            <person name="Lui A."/>
            <person name="Macdonald J.P."/>
            <person name="Priest M."/>
            <person name="Orbach M.J."/>
            <person name="Galgiani J.N."/>
            <person name="Kirkland T.N."/>
            <person name="Cole G.T."/>
            <person name="Birren B.W."/>
            <person name="Henn M.R."/>
            <person name="Taylor J.W."/>
            <person name="Rounsley S.D."/>
        </authorList>
    </citation>
    <scope>NUCLEOTIDE SEQUENCE [LARGE SCALE GENOMIC DNA]</scope>
    <source>
        <strain evidence="2">RMSCC 757 / Silveira</strain>
    </source>
</reference>